<dbReference type="EMBL" id="PNCK01000036">
    <property type="protein sequence ID" value="TMP42859.1"/>
    <property type="molecule type" value="Genomic_DNA"/>
</dbReference>
<reference evidence="8" key="2">
    <citation type="submission" date="2019-06" db="EMBL/GenBank/DDBJ databases">
        <title>Co-occurence of chitin degradation, pigmentation and bioactivity in marine Pseudoalteromonas.</title>
        <authorList>
            <person name="Sonnenschein E.C."/>
            <person name="Bech P.K."/>
        </authorList>
    </citation>
    <scope>NUCLEOTIDE SEQUENCE [LARGE SCALE GENOMIC DNA]</scope>
    <source>
        <strain evidence="8">S2231</strain>
    </source>
</reference>
<name>A0A5S3XU94_9GAMM</name>
<protein>
    <recommendedName>
        <fullName evidence="4">Leucine-binding protein domain-containing protein</fullName>
    </recommendedName>
</protein>
<reference evidence="6" key="3">
    <citation type="submission" date="2019-09" db="EMBL/GenBank/DDBJ databases">
        <title>Co-occurence of chitin degradation, pigmentation and bioactivity in marine Pseudoalteromonas.</title>
        <authorList>
            <person name="Sonnenschein E.C."/>
            <person name="Bech P.K."/>
        </authorList>
    </citation>
    <scope>NUCLEOTIDE SEQUENCE</scope>
    <source>
        <strain evidence="6">S2231</strain>
        <strain evidence="5 7">S2233</strain>
    </source>
</reference>
<evidence type="ECO:0000256" key="1">
    <source>
        <dbReference type="ARBA" id="ARBA00010062"/>
    </source>
</evidence>
<evidence type="ECO:0000259" key="4">
    <source>
        <dbReference type="Pfam" id="PF13458"/>
    </source>
</evidence>
<dbReference type="InterPro" id="IPR051010">
    <property type="entry name" value="BCAA_transport"/>
</dbReference>
<feature type="chain" id="PRO_5024318542" description="Leucine-binding protein domain-containing protein" evidence="3">
    <location>
        <begin position="23"/>
        <end position="416"/>
    </location>
</feature>
<keyword evidence="7" id="KW-1185">Reference proteome</keyword>
<evidence type="ECO:0000313" key="7">
    <source>
        <dbReference type="Proteomes" id="UP000305730"/>
    </source>
</evidence>
<comment type="similarity">
    <text evidence="1">Belongs to the leucine-binding protein family.</text>
</comment>
<reference evidence="7 8" key="1">
    <citation type="submission" date="2017-12" db="EMBL/GenBank/DDBJ databases">
        <authorList>
            <person name="Paulsen S."/>
            <person name="Gram L.K."/>
        </authorList>
    </citation>
    <scope>NUCLEOTIDE SEQUENCE [LARGE SCALE GENOMIC DNA]</scope>
    <source>
        <strain evidence="6 8">S2231</strain>
        <strain evidence="5 7">S2233</strain>
    </source>
</reference>
<comment type="caution">
    <text evidence="6">The sequence shown here is derived from an EMBL/GenBank/DDBJ whole genome shotgun (WGS) entry which is preliminary data.</text>
</comment>
<feature type="signal peptide" evidence="3">
    <location>
        <begin position="1"/>
        <end position="22"/>
    </location>
</feature>
<dbReference type="SUPFAM" id="SSF53822">
    <property type="entry name" value="Periplasmic binding protein-like I"/>
    <property type="match status" value="1"/>
</dbReference>
<evidence type="ECO:0000256" key="3">
    <source>
        <dbReference type="SAM" id="SignalP"/>
    </source>
</evidence>
<organism evidence="6 8">
    <name type="scientific">Pseudoalteromonas citrea</name>
    <dbReference type="NCBI Taxonomy" id="43655"/>
    <lineage>
        <taxon>Bacteria</taxon>
        <taxon>Pseudomonadati</taxon>
        <taxon>Pseudomonadota</taxon>
        <taxon>Gammaproteobacteria</taxon>
        <taxon>Alteromonadales</taxon>
        <taxon>Pseudoalteromonadaceae</taxon>
        <taxon>Pseudoalteromonas</taxon>
    </lineage>
</organism>
<evidence type="ECO:0000313" key="6">
    <source>
        <dbReference type="EMBL" id="TMP61053.1"/>
    </source>
</evidence>
<gene>
    <name evidence="6" type="ORF">CWB96_05360</name>
    <name evidence="5" type="ORF">CWB97_10595</name>
</gene>
<sequence length="416" mass="46756">MKKSTLWLVLLTLLLSSHFGLADTKKTIRIYHDSDYSNHNESALAMKMGFMTALARVGHQVQGFEIEFVEKDHRGNSNRSLLHMRQFLKDPEALLMLGGLHSPPYIKNRTYINENEILLLVPWAAGGPVTRYPSVSNWVFRVSIDDTKAGYKMANFAVTDLACKAPHMLLERTPWGESNEKTMRKALAGKAIKEDALKVTWFNWNTQLNRSKIILRDIVNSSADCILFVGNALEGQYFVKAMASLPANLRLPFVSHWGITGGNFYHEVKNQLESHVSLNFIQSCFSFKHQPLTDEAKYAIKEAKALFPDQASDLKTLSAPAGFIHSYDFGKILLAALKLTPLTGNVKQDRRRLKAALENLQQPVSGLIKTYKQPFSQWSDTNPDAHEALGLRNICMASFDKSGGIDVLPNEMQESQ</sequence>
<dbReference type="PANTHER" id="PTHR30483">
    <property type="entry name" value="LEUCINE-SPECIFIC-BINDING PROTEIN"/>
    <property type="match status" value="1"/>
</dbReference>
<dbReference type="Gene3D" id="3.40.50.2300">
    <property type="match status" value="2"/>
</dbReference>
<dbReference type="Pfam" id="PF13458">
    <property type="entry name" value="Peripla_BP_6"/>
    <property type="match status" value="1"/>
</dbReference>
<dbReference type="InterPro" id="IPR028082">
    <property type="entry name" value="Peripla_BP_I"/>
</dbReference>
<evidence type="ECO:0000313" key="8">
    <source>
        <dbReference type="Proteomes" id="UP000307706"/>
    </source>
</evidence>
<dbReference type="EMBL" id="PNCL01000019">
    <property type="protein sequence ID" value="TMP61053.1"/>
    <property type="molecule type" value="Genomic_DNA"/>
</dbReference>
<keyword evidence="2 3" id="KW-0732">Signal</keyword>
<proteinExistence type="inferred from homology"/>
<dbReference type="CDD" id="cd19979">
    <property type="entry name" value="PBP1_ABC_ligand_binding-like"/>
    <property type="match status" value="1"/>
</dbReference>
<dbReference type="Proteomes" id="UP000305730">
    <property type="component" value="Unassembled WGS sequence"/>
</dbReference>
<accession>A0A5S3XU94</accession>
<dbReference type="InterPro" id="IPR028081">
    <property type="entry name" value="Leu-bd"/>
</dbReference>
<evidence type="ECO:0000313" key="5">
    <source>
        <dbReference type="EMBL" id="TMP42859.1"/>
    </source>
</evidence>
<dbReference type="RefSeq" id="WP_138596979.1">
    <property type="nucleotide sequence ID" value="NZ_PNCK01000036.1"/>
</dbReference>
<dbReference type="Proteomes" id="UP000307706">
    <property type="component" value="Unassembled WGS sequence"/>
</dbReference>
<evidence type="ECO:0000256" key="2">
    <source>
        <dbReference type="ARBA" id="ARBA00022729"/>
    </source>
</evidence>
<dbReference type="PANTHER" id="PTHR30483:SF6">
    <property type="entry name" value="PERIPLASMIC BINDING PROTEIN OF ABC TRANSPORTER FOR NATURAL AMINO ACIDS"/>
    <property type="match status" value="1"/>
</dbReference>
<dbReference type="OrthoDB" id="9147078at2"/>
<feature type="domain" description="Leucine-binding protein" evidence="4">
    <location>
        <begin position="42"/>
        <end position="245"/>
    </location>
</feature>
<dbReference type="AlphaFoldDB" id="A0A5S3XU94"/>